<proteinExistence type="predicted"/>
<keyword evidence="2" id="KW-1015">Disulfide bond</keyword>
<dbReference type="PANTHER" id="PTHR22803">
    <property type="entry name" value="MANNOSE, PHOSPHOLIPASE, LECTIN RECEPTOR RELATED"/>
    <property type="match status" value="1"/>
</dbReference>
<evidence type="ECO:0000313" key="7">
    <source>
        <dbReference type="Proteomes" id="UP000677803"/>
    </source>
</evidence>
<dbReference type="PROSITE" id="PS50041">
    <property type="entry name" value="C_TYPE_LECTIN_2"/>
    <property type="match status" value="1"/>
</dbReference>
<dbReference type="CDD" id="cd03590">
    <property type="entry name" value="CLECT_DC-SIGN_like"/>
    <property type="match status" value="1"/>
</dbReference>
<dbReference type="Gene3D" id="3.10.100.10">
    <property type="entry name" value="Mannose-Binding Protein A, subunit A"/>
    <property type="match status" value="1"/>
</dbReference>
<dbReference type="InterPro" id="IPR050111">
    <property type="entry name" value="C-type_lectin/snaclec_domain"/>
</dbReference>
<comment type="caution">
    <text evidence="6">The sequence shown here is derived from an EMBL/GenBank/DDBJ whole genome shotgun (WGS) entry which is preliminary data.</text>
</comment>
<dbReference type="AlphaFoldDB" id="A0A8S4B8L2"/>
<keyword evidence="3" id="KW-0175">Coiled coil</keyword>
<dbReference type="InterPro" id="IPR018378">
    <property type="entry name" value="C-type_lectin_CS"/>
</dbReference>
<reference evidence="6" key="1">
    <citation type="submission" date="2021-05" db="EMBL/GenBank/DDBJ databases">
        <authorList>
            <person name="Tigano A."/>
        </authorList>
    </citation>
    <scope>NUCLEOTIDE SEQUENCE</scope>
</reference>
<keyword evidence="1" id="KW-0430">Lectin</keyword>
<dbReference type="SMART" id="SM00034">
    <property type="entry name" value="CLECT"/>
    <property type="match status" value="1"/>
</dbReference>
<protein>
    <submittedName>
        <fullName evidence="6">(Atlantic silverside) hypothetical protein</fullName>
    </submittedName>
</protein>
<evidence type="ECO:0000256" key="2">
    <source>
        <dbReference type="ARBA" id="ARBA00023157"/>
    </source>
</evidence>
<dbReference type="InterPro" id="IPR033989">
    <property type="entry name" value="CD209-like_CTLD"/>
</dbReference>
<dbReference type="EMBL" id="CAJRST010013335">
    <property type="protein sequence ID" value="CAG5928840.1"/>
    <property type="molecule type" value="Genomic_DNA"/>
</dbReference>
<sequence>MQEIEMDNIYEEPEYRGKIKEDANQAEMRVCRLLFLSFGILCIIQASLNLALRLTSYSNQNTAQYSDEGLTLNELQDMKNALTRDRKTLENRIMELLNKVETLKEERAKLEISLSDMHSCKSPKQCPPAWKLINSKCYLLSTESKTWMDSRKDCQSKGADLVIINSEQEQTAIYRLDGNERLLVWIGLHGTNGSFIWVDGLTPKTQFWQRGQPDGGGPNNTQACVEMYHKYPVSSSWNDASCELKRRWLCEKDLCP</sequence>
<dbReference type="SUPFAM" id="SSF56436">
    <property type="entry name" value="C-type lectin-like"/>
    <property type="match status" value="1"/>
</dbReference>
<dbReference type="Pfam" id="PF00059">
    <property type="entry name" value="Lectin_C"/>
    <property type="match status" value="1"/>
</dbReference>
<dbReference type="InterPro" id="IPR016186">
    <property type="entry name" value="C-type_lectin-like/link_sf"/>
</dbReference>
<evidence type="ECO:0000313" key="6">
    <source>
        <dbReference type="EMBL" id="CAG5928840.1"/>
    </source>
</evidence>
<feature type="domain" description="C-type lectin" evidence="5">
    <location>
        <begin position="133"/>
        <end position="251"/>
    </location>
</feature>
<evidence type="ECO:0000256" key="3">
    <source>
        <dbReference type="SAM" id="Coils"/>
    </source>
</evidence>
<feature type="transmembrane region" description="Helical" evidence="4">
    <location>
        <begin position="33"/>
        <end position="52"/>
    </location>
</feature>
<evidence type="ECO:0000259" key="5">
    <source>
        <dbReference type="PROSITE" id="PS50041"/>
    </source>
</evidence>
<dbReference type="InterPro" id="IPR001304">
    <property type="entry name" value="C-type_lectin-like"/>
</dbReference>
<dbReference type="InterPro" id="IPR016187">
    <property type="entry name" value="CTDL_fold"/>
</dbReference>
<keyword evidence="7" id="KW-1185">Reference proteome</keyword>
<dbReference type="GO" id="GO:0030246">
    <property type="term" value="F:carbohydrate binding"/>
    <property type="evidence" value="ECO:0007669"/>
    <property type="project" value="UniProtKB-KW"/>
</dbReference>
<organism evidence="6 7">
    <name type="scientific">Menidia menidia</name>
    <name type="common">Atlantic silverside</name>
    <dbReference type="NCBI Taxonomy" id="238744"/>
    <lineage>
        <taxon>Eukaryota</taxon>
        <taxon>Metazoa</taxon>
        <taxon>Chordata</taxon>
        <taxon>Craniata</taxon>
        <taxon>Vertebrata</taxon>
        <taxon>Euteleostomi</taxon>
        <taxon>Actinopterygii</taxon>
        <taxon>Neopterygii</taxon>
        <taxon>Teleostei</taxon>
        <taxon>Neoteleostei</taxon>
        <taxon>Acanthomorphata</taxon>
        <taxon>Ovalentaria</taxon>
        <taxon>Atherinomorphae</taxon>
        <taxon>Atheriniformes</taxon>
        <taxon>Atherinopsidae</taxon>
        <taxon>Menidiinae</taxon>
        <taxon>Menidia</taxon>
    </lineage>
</organism>
<keyword evidence="4" id="KW-1133">Transmembrane helix</keyword>
<feature type="coiled-coil region" evidence="3">
    <location>
        <begin position="72"/>
        <end position="113"/>
    </location>
</feature>
<dbReference type="PROSITE" id="PS00615">
    <property type="entry name" value="C_TYPE_LECTIN_1"/>
    <property type="match status" value="1"/>
</dbReference>
<keyword evidence="4" id="KW-0472">Membrane</keyword>
<evidence type="ECO:0000256" key="1">
    <source>
        <dbReference type="ARBA" id="ARBA00022734"/>
    </source>
</evidence>
<evidence type="ECO:0000256" key="4">
    <source>
        <dbReference type="SAM" id="Phobius"/>
    </source>
</evidence>
<keyword evidence="4" id="KW-0812">Transmembrane</keyword>
<name>A0A8S4B8L2_9TELE</name>
<gene>
    <name evidence="6" type="ORF">MMEN_LOCUS12480</name>
</gene>
<dbReference type="Proteomes" id="UP000677803">
    <property type="component" value="Unassembled WGS sequence"/>
</dbReference>
<accession>A0A8S4B8L2</accession>